<sequence>MSNFNENVAGQFSLGDTLGTTFNILMKRFIPLNLIVLIFQLPMLIWSVSSGLFTASVENPEIVLSTYSNQFVWIMIVSTILSFASAAAVVYGVFLDITGRDISIGECLSKSLSVLVPVILSGLLAYVIILLGTVLLVVPGIFAAICFFVVIPVVVVERPGIFASLGRSADLTKGNRWSILGLFLVIMLIAIVLGFISNFITIFFVGTSLNVIAIVISTVVQVITTTFFLIVGAVTYNNLRNSKEGVSSGEIAAVFD</sequence>
<name>A0A0M2RA67_9PROT</name>
<dbReference type="STRING" id="1549748.WH95_10715"/>
<organism evidence="3 4">
    <name type="scientific">Kiloniella litopenaei</name>
    <dbReference type="NCBI Taxonomy" id="1549748"/>
    <lineage>
        <taxon>Bacteria</taxon>
        <taxon>Pseudomonadati</taxon>
        <taxon>Pseudomonadota</taxon>
        <taxon>Alphaproteobacteria</taxon>
        <taxon>Rhodospirillales</taxon>
        <taxon>Kiloniellaceae</taxon>
        <taxon>Kiloniella</taxon>
    </lineage>
</organism>
<feature type="transmembrane region" description="Helical" evidence="1">
    <location>
        <begin position="211"/>
        <end position="234"/>
    </location>
</feature>
<accession>A0A0M2RA67</accession>
<feature type="transmembrane region" description="Helical" evidence="1">
    <location>
        <begin position="73"/>
        <end position="95"/>
    </location>
</feature>
<feature type="domain" description="DUF7847" evidence="2">
    <location>
        <begin position="72"/>
        <end position="239"/>
    </location>
</feature>
<keyword evidence="1" id="KW-0472">Membrane</keyword>
<evidence type="ECO:0000259" key="2">
    <source>
        <dbReference type="Pfam" id="PF25231"/>
    </source>
</evidence>
<dbReference type="AlphaFoldDB" id="A0A0M2RA67"/>
<evidence type="ECO:0000313" key="4">
    <source>
        <dbReference type="Proteomes" id="UP000034491"/>
    </source>
</evidence>
<feature type="transmembrane region" description="Helical" evidence="1">
    <location>
        <begin position="177"/>
        <end position="205"/>
    </location>
</feature>
<dbReference type="Proteomes" id="UP000034491">
    <property type="component" value="Unassembled WGS sequence"/>
</dbReference>
<evidence type="ECO:0000313" key="3">
    <source>
        <dbReference type="EMBL" id="KKJ76890.1"/>
    </source>
</evidence>
<dbReference type="Pfam" id="PF25231">
    <property type="entry name" value="DUF7847"/>
    <property type="match status" value="1"/>
</dbReference>
<reference evidence="3 4" key="1">
    <citation type="submission" date="2015-03" db="EMBL/GenBank/DDBJ databases">
        <title>Genome sequence of Kiloniella sp. P1-1, isolated from the gut microflora of Pacific white shrimp, Penaeus vannamei.</title>
        <authorList>
            <person name="Shao Z."/>
            <person name="Wang L."/>
            <person name="Li X."/>
        </authorList>
    </citation>
    <scope>NUCLEOTIDE SEQUENCE [LARGE SCALE GENOMIC DNA]</scope>
    <source>
        <strain evidence="3 4">P1-1</strain>
    </source>
</reference>
<dbReference type="OrthoDB" id="7472950at2"/>
<keyword evidence="4" id="KW-1185">Reference proteome</keyword>
<dbReference type="EMBL" id="LANI01000009">
    <property type="protein sequence ID" value="KKJ76890.1"/>
    <property type="molecule type" value="Genomic_DNA"/>
</dbReference>
<comment type="caution">
    <text evidence="3">The sequence shown here is derived from an EMBL/GenBank/DDBJ whole genome shotgun (WGS) entry which is preliminary data.</text>
</comment>
<feature type="transmembrane region" description="Helical" evidence="1">
    <location>
        <begin position="135"/>
        <end position="156"/>
    </location>
</feature>
<feature type="transmembrane region" description="Helical" evidence="1">
    <location>
        <begin position="32"/>
        <end position="53"/>
    </location>
</feature>
<gene>
    <name evidence="3" type="ORF">WH95_10715</name>
</gene>
<protein>
    <recommendedName>
        <fullName evidence="2">DUF7847 domain-containing protein</fullName>
    </recommendedName>
</protein>
<feature type="transmembrane region" description="Helical" evidence="1">
    <location>
        <begin position="107"/>
        <end position="129"/>
    </location>
</feature>
<evidence type="ECO:0000256" key="1">
    <source>
        <dbReference type="SAM" id="Phobius"/>
    </source>
</evidence>
<keyword evidence="1" id="KW-0812">Transmembrane</keyword>
<dbReference type="InterPro" id="IPR057169">
    <property type="entry name" value="DUF7847"/>
</dbReference>
<dbReference type="RefSeq" id="WP_046506759.1">
    <property type="nucleotide sequence ID" value="NZ_LANI01000009.1"/>
</dbReference>
<keyword evidence="1" id="KW-1133">Transmembrane helix</keyword>
<proteinExistence type="predicted"/>